<protein>
    <submittedName>
        <fullName evidence="3">NAD(P)-dependent dehydrogenase (Short-subunit alcohol dehydrogenase family)</fullName>
    </submittedName>
</protein>
<accession>A0A7W9V2F7</accession>
<dbReference type="Pfam" id="PF13561">
    <property type="entry name" value="adh_short_C2"/>
    <property type="match status" value="1"/>
</dbReference>
<comment type="caution">
    <text evidence="3">The sequence shown here is derived from an EMBL/GenBank/DDBJ whole genome shotgun (WGS) entry which is preliminary data.</text>
</comment>
<dbReference type="InterPro" id="IPR036291">
    <property type="entry name" value="NAD(P)-bd_dom_sf"/>
</dbReference>
<evidence type="ECO:0000256" key="2">
    <source>
        <dbReference type="SAM" id="MobiDB-lite"/>
    </source>
</evidence>
<dbReference type="InterPro" id="IPR002347">
    <property type="entry name" value="SDR_fam"/>
</dbReference>
<dbReference type="EMBL" id="JACHJL010000038">
    <property type="protein sequence ID" value="MBB5940278.1"/>
    <property type="molecule type" value="Genomic_DNA"/>
</dbReference>
<dbReference type="CDD" id="cd05233">
    <property type="entry name" value="SDR_c"/>
    <property type="match status" value="1"/>
</dbReference>
<dbReference type="GO" id="GO:0048038">
    <property type="term" value="F:quinone binding"/>
    <property type="evidence" value="ECO:0007669"/>
    <property type="project" value="TreeGrafter"/>
</dbReference>
<evidence type="ECO:0000313" key="4">
    <source>
        <dbReference type="Proteomes" id="UP000588098"/>
    </source>
</evidence>
<dbReference type="PANTHER" id="PTHR42760">
    <property type="entry name" value="SHORT-CHAIN DEHYDROGENASES/REDUCTASES FAMILY MEMBER"/>
    <property type="match status" value="1"/>
</dbReference>
<dbReference type="GO" id="GO:0016616">
    <property type="term" value="F:oxidoreductase activity, acting on the CH-OH group of donors, NAD or NADP as acceptor"/>
    <property type="evidence" value="ECO:0007669"/>
    <property type="project" value="TreeGrafter"/>
</dbReference>
<dbReference type="PANTHER" id="PTHR42760:SF122">
    <property type="entry name" value="NAD(P)-BINDING PROTEIN"/>
    <property type="match status" value="1"/>
</dbReference>
<evidence type="ECO:0000256" key="1">
    <source>
        <dbReference type="ARBA" id="ARBA00006484"/>
    </source>
</evidence>
<organism evidence="3 4">
    <name type="scientific">Streptomyces zagrosensis</name>
    <dbReference type="NCBI Taxonomy" id="1042984"/>
    <lineage>
        <taxon>Bacteria</taxon>
        <taxon>Bacillati</taxon>
        <taxon>Actinomycetota</taxon>
        <taxon>Actinomycetes</taxon>
        <taxon>Kitasatosporales</taxon>
        <taxon>Streptomycetaceae</taxon>
        <taxon>Streptomyces</taxon>
    </lineage>
</organism>
<feature type="region of interest" description="Disordered" evidence="2">
    <location>
        <begin position="121"/>
        <end position="149"/>
    </location>
</feature>
<name>A0A7W9V2F7_9ACTN</name>
<dbReference type="AlphaFoldDB" id="A0A7W9V2F7"/>
<reference evidence="3 4" key="1">
    <citation type="submission" date="2020-08" db="EMBL/GenBank/DDBJ databases">
        <title>Genomic Encyclopedia of Type Strains, Phase III (KMG-III): the genomes of soil and plant-associated and newly described type strains.</title>
        <authorList>
            <person name="Whitman W."/>
        </authorList>
    </citation>
    <scope>NUCLEOTIDE SEQUENCE [LARGE SCALE GENOMIC DNA]</scope>
    <source>
        <strain evidence="3 4">CECT 8305</strain>
    </source>
</reference>
<dbReference type="Proteomes" id="UP000588098">
    <property type="component" value="Unassembled WGS sequence"/>
</dbReference>
<comment type="similarity">
    <text evidence="1">Belongs to the short-chain dehydrogenases/reductases (SDR) family.</text>
</comment>
<gene>
    <name evidence="3" type="ORF">FHS42_007376</name>
</gene>
<dbReference type="SUPFAM" id="SSF51735">
    <property type="entry name" value="NAD(P)-binding Rossmann-fold domains"/>
    <property type="match status" value="1"/>
</dbReference>
<dbReference type="Gene3D" id="3.40.50.720">
    <property type="entry name" value="NAD(P)-binding Rossmann-like Domain"/>
    <property type="match status" value="1"/>
</dbReference>
<proteinExistence type="inferred from homology"/>
<dbReference type="PRINTS" id="PR00081">
    <property type="entry name" value="GDHRDH"/>
</dbReference>
<sequence>MSAPQSDSTALIPLAAAPRMCAVGGGSSVNRSSVVGLVGGHPGVAYPLAKAAIIGLTKTTAAHRGHEGIRVNAPAPGYVYTPVVHPQGFDDAAREQRRLTAPLATEGTGWDADDAVLFLAGPRSAGSPGLSFPPTPGSPRHSAPATPRQ</sequence>
<dbReference type="RefSeq" id="WP_184580280.1">
    <property type="nucleotide sequence ID" value="NZ_JACHJL010000038.1"/>
</dbReference>
<keyword evidence="4" id="KW-1185">Reference proteome</keyword>
<evidence type="ECO:0000313" key="3">
    <source>
        <dbReference type="EMBL" id="MBB5940278.1"/>
    </source>
</evidence>
<dbReference type="GO" id="GO:0006633">
    <property type="term" value="P:fatty acid biosynthetic process"/>
    <property type="evidence" value="ECO:0007669"/>
    <property type="project" value="TreeGrafter"/>
</dbReference>